<accession>A0A8C6YML9</accession>
<keyword evidence="3" id="KW-1185">Reference proteome</keyword>
<reference evidence="2" key="2">
    <citation type="submission" date="2025-09" db="UniProtKB">
        <authorList>
            <consortium name="Ensembl"/>
        </authorList>
    </citation>
    <scope>IDENTIFICATION</scope>
</reference>
<name>A0A8C6YML9_NOTPE</name>
<dbReference type="Proteomes" id="UP000694420">
    <property type="component" value="Unplaced"/>
</dbReference>
<dbReference type="Ensembl" id="ENSNPET00000000654.1">
    <property type="protein sequence ID" value="ENSNPEP00000000643.1"/>
    <property type="gene ID" value="ENSNPEG00000000539.1"/>
</dbReference>
<feature type="compositionally biased region" description="Polar residues" evidence="1">
    <location>
        <begin position="1"/>
        <end position="10"/>
    </location>
</feature>
<organism evidence="2 3">
    <name type="scientific">Nothoprocta perdicaria</name>
    <name type="common">Chilean tinamou</name>
    <name type="synonym">Crypturus perdicarius</name>
    <dbReference type="NCBI Taxonomy" id="30464"/>
    <lineage>
        <taxon>Eukaryota</taxon>
        <taxon>Metazoa</taxon>
        <taxon>Chordata</taxon>
        <taxon>Craniata</taxon>
        <taxon>Vertebrata</taxon>
        <taxon>Euteleostomi</taxon>
        <taxon>Archelosauria</taxon>
        <taxon>Archosauria</taxon>
        <taxon>Dinosauria</taxon>
        <taxon>Saurischia</taxon>
        <taxon>Theropoda</taxon>
        <taxon>Coelurosauria</taxon>
        <taxon>Aves</taxon>
        <taxon>Palaeognathae</taxon>
        <taxon>Tinamiformes</taxon>
        <taxon>Tinamidae</taxon>
        <taxon>Nothoprocta</taxon>
    </lineage>
</organism>
<sequence length="206" mass="21647">MGAQLGTTSRANDHLGDPNTGSHLSLWPLRSLRGGCPHLDLARVLLAHGDDGAVDLQADALGEGHGLAAPVVVLHGDPEGLAGGRAGAARRGQQVHAGALEVVAQPVEGGVVRVAGGHAPRAPVPHTAALLGPAPHGPAWICKKTPQKTARFGWWNHLEVLLKEKASRWGEATRKEPENGDVELRGHRGWRKLSPALVFQGPPWCP</sequence>
<reference evidence="2" key="1">
    <citation type="submission" date="2025-08" db="UniProtKB">
        <authorList>
            <consortium name="Ensembl"/>
        </authorList>
    </citation>
    <scope>IDENTIFICATION</scope>
</reference>
<protein>
    <submittedName>
        <fullName evidence="2">Uncharacterized protein</fullName>
    </submittedName>
</protein>
<feature type="region of interest" description="Disordered" evidence="1">
    <location>
        <begin position="1"/>
        <end position="22"/>
    </location>
</feature>
<evidence type="ECO:0000313" key="2">
    <source>
        <dbReference type="Ensembl" id="ENSNPEP00000000643.1"/>
    </source>
</evidence>
<dbReference type="AlphaFoldDB" id="A0A8C6YML9"/>
<proteinExistence type="predicted"/>
<evidence type="ECO:0000313" key="3">
    <source>
        <dbReference type="Proteomes" id="UP000694420"/>
    </source>
</evidence>
<evidence type="ECO:0000256" key="1">
    <source>
        <dbReference type="SAM" id="MobiDB-lite"/>
    </source>
</evidence>